<dbReference type="OrthoDB" id="3533156at2"/>
<name>A0A5B0ATP6_9ACTN</name>
<dbReference type="CDD" id="cd02883">
    <property type="entry name" value="NUDIX_Hydrolase"/>
    <property type="match status" value="1"/>
</dbReference>
<gene>
    <name evidence="5" type="ORF">FGF04_24240</name>
</gene>
<protein>
    <submittedName>
        <fullName evidence="5">NUDIX domain-containing protein</fullName>
    </submittedName>
</protein>
<dbReference type="Gene3D" id="3.90.79.10">
    <property type="entry name" value="Nucleoside Triphosphate Pyrophosphohydrolase"/>
    <property type="match status" value="1"/>
</dbReference>
<dbReference type="SUPFAM" id="SSF55811">
    <property type="entry name" value="Nudix"/>
    <property type="match status" value="1"/>
</dbReference>
<dbReference type="InterPro" id="IPR015797">
    <property type="entry name" value="NUDIX_hydrolase-like_dom_sf"/>
</dbReference>
<evidence type="ECO:0000256" key="2">
    <source>
        <dbReference type="ARBA" id="ARBA00022801"/>
    </source>
</evidence>
<organism evidence="5 6">
    <name type="scientific">Streptomyces apricus</name>
    <dbReference type="NCBI Taxonomy" id="1828112"/>
    <lineage>
        <taxon>Bacteria</taxon>
        <taxon>Bacillati</taxon>
        <taxon>Actinomycetota</taxon>
        <taxon>Actinomycetes</taxon>
        <taxon>Kitasatosporales</taxon>
        <taxon>Streptomycetaceae</taxon>
        <taxon>Streptomyces</taxon>
    </lineage>
</organism>
<accession>A0A5B0ATP6</accession>
<reference evidence="5 6" key="1">
    <citation type="submission" date="2019-05" db="EMBL/GenBank/DDBJ databases">
        <authorList>
            <person name="Hariharan J."/>
            <person name="Choudoir M.J."/>
            <person name="Diebold P."/>
            <person name="Panke-Buisse K."/>
            <person name="Buckley D.H."/>
        </authorList>
    </citation>
    <scope>NUCLEOTIDE SEQUENCE [LARGE SCALE GENOMIC DNA]</scope>
    <source>
        <strain evidence="5 6">SUN51</strain>
    </source>
</reference>
<dbReference type="AlphaFoldDB" id="A0A5B0ATP6"/>
<comment type="caution">
    <text evidence="5">The sequence shown here is derived from an EMBL/GenBank/DDBJ whole genome shotgun (WGS) entry which is preliminary data.</text>
</comment>
<dbReference type="EMBL" id="VDFC01000046">
    <property type="protein sequence ID" value="KAA0931965.1"/>
    <property type="molecule type" value="Genomic_DNA"/>
</dbReference>
<evidence type="ECO:0000313" key="5">
    <source>
        <dbReference type="EMBL" id="KAA0931965.1"/>
    </source>
</evidence>
<evidence type="ECO:0000313" key="6">
    <source>
        <dbReference type="Proteomes" id="UP000324965"/>
    </source>
</evidence>
<dbReference type="PANTHER" id="PTHR43736:SF1">
    <property type="entry name" value="DIHYDRONEOPTERIN TRIPHOSPHATE DIPHOSPHATASE"/>
    <property type="match status" value="1"/>
</dbReference>
<dbReference type="PROSITE" id="PS00893">
    <property type="entry name" value="NUDIX_BOX"/>
    <property type="match status" value="1"/>
</dbReference>
<dbReference type="InterPro" id="IPR020084">
    <property type="entry name" value="NUDIX_hydrolase_CS"/>
</dbReference>
<feature type="domain" description="Nudix hydrolase" evidence="4">
    <location>
        <begin position="68"/>
        <end position="206"/>
    </location>
</feature>
<sequence>MSEPSVVDDGPASAARIRPDGRVHAGGGVPRAVNPLNPLNPLDPEGSRGTDAAPVLSLGVEVPVPAAGEVWTVGAVVLNGRGEAFAQKRGPHRRLYPGAWDVLGGHVEPGETLLEALAREIHEESGWHLRRVRRLLRVSTWTGDDGNGLRHEADFLVEVDGDLDRPALERTKNSAYAWFGPADLHRLKEGRAPHEALIHDLIAAVVETPPPLG</sequence>
<evidence type="ECO:0000259" key="4">
    <source>
        <dbReference type="PROSITE" id="PS51462"/>
    </source>
</evidence>
<dbReference type="InterPro" id="IPR000086">
    <property type="entry name" value="NUDIX_hydrolase_dom"/>
</dbReference>
<comment type="similarity">
    <text evidence="1">Belongs to the Nudix hydrolase family.</text>
</comment>
<feature type="region of interest" description="Disordered" evidence="3">
    <location>
        <begin position="1"/>
        <end position="50"/>
    </location>
</feature>
<dbReference type="GO" id="GO:0016787">
    <property type="term" value="F:hydrolase activity"/>
    <property type="evidence" value="ECO:0007669"/>
    <property type="project" value="UniProtKB-KW"/>
</dbReference>
<proteinExistence type="inferred from homology"/>
<dbReference type="PROSITE" id="PS51462">
    <property type="entry name" value="NUDIX"/>
    <property type="match status" value="1"/>
</dbReference>
<evidence type="ECO:0000256" key="3">
    <source>
        <dbReference type="SAM" id="MobiDB-lite"/>
    </source>
</evidence>
<evidence type="ECO:0000256" key="1">
    <source>
        <dbReference type="ARBA" id="ARBA00005582"/>
    </source>
</evidence>
<keyword evidence="6" id="KW-1185">Reference proteome</keyword>
<dbReference type="Proteomes" id="UP000324965">
    <property type="component" value="Unassembled WGS sequence"/>
</dbReference>
<dbReference type="Pfam" id="PF00293">
    <property type="entry name" value="NUDIX"/>
    <property type="match status" value="1"/>
</dbReference>
<keyword evidence="2" id="KW-0378">Hydrolase</keyword>
<dbReference type="PANTHER" id="PTHR43736">
    <property type="entry name" value="ADP-RIBOSE PYROPHOSPHATASE"/>
    <property type="match status" value="1"/>
</dbReference>